<dbReference type="EMBL" id="JARKIB010000018">
    <property type="protein sequence ID" value="KAJ7769329.1"/>
    <property type="molecule type" value="Genomic_DNA"/>
</dbReference>
<comment type="caution">
    <text evidence="1">The sequence shown here is derived from an EMBL/GenBank/DDBJ whole genome shotgun (WGS) entry which is preliminary data.</text>
</comment>
<evidence type="ECO:0000313" key="2">
    <source>
        <dbReference type="Proteomes" id="UP001215598"/>
    </source>
</evidence>
<dbReference type="Proteomes" id="UP001215598">
    <property type="component" value="Unassembled WGS sequence"/>
</dbReference>
<proteinExistence type="predicted"/>
<organism evidence="1 2">
    <name type="scientific">Mycena metata</name>
    <dbReference type="NCBI Taxonomy" id="1033252"/>
    <lineage>
        <taxon>Eukaryota</taxon>
        <taxon>Fungi</taxon>
        <taxon>Dikarya</taxon>
        <taxon>Basidiomycota</taxon>
        <taxon>Agaricomycotina</taxon>
        <taxon>Agaricomycetes</taxon>
        <taxon>Agaricomycetidae</taxon>
        <taxon>Agaricales</taxon>
        <taxon>Marasmiineae</taxon>
        <taxon>Mycenaceae</taxon>
        <taxon>Mycena</taxon>
    </lineage>
</organism>
<sequence>MPEGQDWEPSSAKVNWNVYSYSHTVSGASRSQPLSVGYVQHSRKTSSALFPSEKVSKPRTERTRRLGTRLGTFGTLGILVQPQQNDRLDVEECKDQASSARALTTSNKPGSESTLNARLVVAKLSLFPYLLLSSHYLHPAFPFSALNYANDAQISPPPTAPPTQDPIVARQNHLVSAFWARLPTPAEYRTRFEPPTLHDGASCLHLVAQNPAAYARTLGRAVPRPLRRAVALMRAPVAASHRSVPGGDFSGIAPENAG</sequence>
<gene>
    <name evidence="1" type="ORF">B0H16DRAFT_1452532</name>
</gene>
<reference evidence="1" key="1">
    <citation type="submission" date="2023-03" db="EMBL/GenBank/DDBJ databases">
        <title>Massive genome expansion in bonnet fungi (Mycena s.s.) driven by repeated elements and novel gene families across ecological guilds.</title>
        <authorList>
            <consortium name="Lawrence Berkeley National Laboratory"/>
            <person name="Harder C.B."/>
            <person name="Miyauchi S."/>
            <person name="Viragh M."/>
            <person name="Kuo A."/>
            <person name="Thoen E."/>
            <person name="Andreopoulos B."/>
            <person name="Lu D."/>
            <person name="Skrede I."/>
            <person name="Drula E."/>
            <person name="Henrissat B."/>
            <person name="Morin E."/>
            <person name="Kohler A."/>
            <person name="Barry K."/>
            <person name="LaButti K."/>
            <person name="Morin E."/>
            <person name="Salamov A."/>
            <person name="Lipzen A."/>
            <person name="Mereny Z."/>
            <person name="Hegedus B."/>
            <person name="Baldrian P."/>
            <person name="Stursova M."/>
            <person name="Weitz H."/>
            <person name="Taylor A."/>
            <person name="Grigoriev I.V."/>
            <person name="Nagy L.G."/>
            <person name="Martin F."/>
            <person name="Kauserud H."/>
        </authorList>
    </citation>
    <scope>NUCLEOTIDE SEQUENCE</scope>
    <source>
        <strain evidence="1">CBHHK182m</strain>
    </source>
</reference>
<accession>A0AAD7NNV3</accession>
<dbReference type="AlphaFoldDB" id="A0AAD7NNV3"/>
<name>A0AAD7NNV3_9AGAR</name>
<keyword evidence="2" id="KW-1185">Reference proteome</keyword>
<protein>
    <submittedName>
        <fullName evidence="1">Uncharacterized protein</fullName>
    </submittedName>
</protein>
<evidence type="ECO:0000313" key="1">
    <source>
        <dbReference type="EMBL" id="KAJ7769329.1"/>
    </source>
</evidence>